<dbReference type="EMBL" id="MT142501">
    <property type="protein sequence ID" value="QJA83008.1"/>
    <property type="molecule type" value="Genomic_DNA"/>
</dbReference>
<dbReference type="EMBL" id="MT141565">
    <property type="protein sequence ID" value="QJA67075.1"/>
    <property type="molecule type" value="Genomic_DNA"/>
</dbReference>
<gene>
    <name evidence="2" type="ORF">MM415A00328_0026</name>
    <name evidence="1" type="ORF">MM415B00308_0053</name>
</gene>
<name>A0A6M3JD58_9ZZZZ</name>
<sequence>MNERMIEDFRTHIVWQEIVKDTKETVDALKEELTIVDLEAELVKACRMQGRIDGMLFVIGTLDDYLTEMKVAKIEDEEEKNG</sequence>
<evidence type="ECO:0000313" key="2">
    <source>
        <dbReference type="EMBL" id="QJA83008.1"/>
    </source>
</evidence>
<evidence type="ECO:0000313" key="1">
    <source>
        <dbReference type="EMBL" id="QJA67075.1"/>
    </source>
</evidence>
<reference evidence="1" key="1">
    <citation type="submission" date="2020-03" db="EMBL/GenBank/DDBJ databases">
        <title>The deep terrestrial virosphere.</title>
        <authorList>
            <person name="Holmfeldt K."/>
            <person name="Nilsson E."/>
            <person name="Simone D."/>
            <person name="Lopez-Fernandez M."/>
            <person name="Wu X."/>
            <person name="de Brujin I."/>
            <person name="Lundin D."/>
            <person name="Andersson A."/>
            <person name="Bertilsson S."/>
            <person name="Dopson M."/>
        </authorList>
    </citation>
    <scope>NUCLEOTIDE SEQUENCE</scope>
    <source>
        <strain evidence="2">MM415A00328</strain>
        <strain evidence="1">MM415B00308</strain>
    </source>
</reference>
<accession>A0A6M3JD58</accession>
<proteinExistence type="predicted"/>
<dbReference type="AlphaFoldDB" id="A0A6M3JD58"/>
<protein>
    <submittedName>
        <fullName evidence="1">Uncharacterized protein</fullName>
    </submittedName>
</protein>
<organism evidence="1">
    <name type="scientific">viral metagenome</name>
    <dbReference type="NCBI Taxonomy" id="1070528"/>
    <lineage>
        <taxon>unclassified sequences</taxon>
        <taxon>metagenomes</taxon>
        <taxon>organismal metagenomes</taxon>
    </lineage>
</organism>